<accession>A0A1J0QX91</accession>
<organism evidence="1">
    <name type="scientific">Vibrio cholerae</name>
    <dbReference type="NCBI Taxonomy" id="666"/>
    <lineage>
        <taxon>Bacteria</taxon>
        <taxon>Pseudomonadati</taxon>
        <taxon>Pseudomonadota</taxon>
        <taxon>Gammaproteobacteria</taxon>
        <taxon>Vibrionales</taxon>
        <taxon>Vibrionaceae</taxon>
        <taxon>Vibrio</taxon>
    </lineage>
</organism>
<dbReference type="GO" id="GO:0004519">
    <property type="term" value="F:endonuclease activity"/>
    <property type="evidence" value="ECO:0007669"/>
    <property type="project" value="InterPro"/>
</dbReference>
<protein>
    <submittedName>
        <fullName evidence="1">CRISPR-associated protein Cas6/Cys4</fullName>
    </submittedName>
</protein>
<dbReference type="AlphaFoldDB" id="A0A1J0QX91"/>
<proteinExistence type="predicted"/>
<name>A0A1J0QX91_VIBCL</name>
<dbReference type="CDD" id="cd09739">
    <property type="entry name" value="Cas6_I-F"/>
    <property type="match status" value="1"/>
</dbReference>
<reference evidence="1" key="1">
    <citation type="journal article" date="2016" name="Sci. Rep.">
        <title>A genomic island in Vibrio cholerae with VPI-1 site-specific recombination characteristics contains CRISPR-Cas and type VI secretion modules.</title>
        <authorList>
            <person name="Labbate M."/>
            <person name="Orata F.D."/>
            <person name="Petty N.K."/>
            <person name="Jayatilleke N.D."/>
            <person name="King W.L."/>
            <person name="Kirchberger P.C."/>
            <person name="Allen C."/>
            <person name="Mann G."/>
            <person name="Mutreja A."/>
            <person name="Thomson N.R."/>
            <person name="Boucher Y."/>
            <person name="Charles I.G."/>
        </authorList>
    </citation>
    <scope>NUCLEOTIDE SEQUENCE</scope>
    <source>
        <strain evidence="1">S12</strain>
    </source>
</reference>
<gene>
    <name evidence="1" type="ORF">GIVchS12_ORF2</name>
</gene>
<evidence type="ECO:0000313" key="1">
    <source>
        <dbReference type="EMBL" id="APD68747.1"/>
    </source>
</evidence>
<dbReference type="GO" id="GO:0043571">
    <property type="term" value="P:maintenance of CRISPR repeat elements"/>
    <property type="evidence" value="ECO:0007669"/>
    <property type="project" value="InterPro"/>
</dbReference>
<dbReference type="NCBIfam" id="TIGR02563">
    <property type="entry name" value="cas_Csy4"/>
    <property type="match status" value="1"/>
</dbReference>
<sequence>MMDAYIDIRLMPDAEMREAELSSKVFIKFHKALVKLQSNKIGISFPEANIKLGRLFRLHGEVSALHDLQGLNWLGPLAGYCKITTVTHVPDQVEYRIISVKRSNLSKAKLARLIARGSIDKDGEKRYKVKMLRQGFDNPYLDLSSSSTGQVYRKFFEFSDIQAEPVDGEFDSYGLSKTATVPWF</sequence>
<dbReference type="Gene3D" id="3.30.70.2540">
    <property type="entry name" value="CRISPR-associated endoribonuclease Cas6/Csy4"/>
    <property type="match status" value="1"/>
</dbReference>
<dbReference type="InterPro" id="IPR013396">
    <property type="entry name" value="CRISPR-assoc_prot_Csy4"/>
</dbReference>
<dbReference type="EMBL" id="KU722393">
    <property type="protein sequence ID" value="APD68747.1"/>
    <property type="molecule type" value="Genomic_DNA"/>
</dbReference>
<dbReference type="InterPro" id="IPR042564">
    <property type="entry name" value="CRISPR-Cas6/Csy4_sf"/>
</dbReference>
<dbReference type="Pfam" id="PF09618">
    <property type="entry name" value="Cas_Csy4"/>
    <property type="match status" value="1"/>
</dbReference>